<feature type="non-terminal residue" evidence="1">
    <location>
        <position position="105"/>
    </location>
</feature>
<protein>
    <submittedName>
        <fullName evidence="1">Uncharacterized protein</fullName>
    </submittedName>
</protein>
<name>X1LJ78_9ZZZZ</name>
<sequence length="105" mass="11106">MKKLVNFYTIVLVVILLATIISTAGCGCLRQACQPYGPRVTGDGTGGAIAIYEDIKGSNQHDFYVQKISPDGNALWGEKGVLIGSGYKECDSFHELHIVGDGSGG</sequence>
<gene>
    <name evidence="1" type="ORF">S06H3_31097</name>
</gene>
<evidence type="ECO:0000313" key="1">
    <source>
        <dbReference type="EMBL" id="GAI19422.1"/>
    </source>
</evidence>
<accession>X1LJ78</accession>
<dbReference type="EMBL" id="BARV01018378">
    <property type="protein sequence ID" value="GAI19422.1"/>
    <property type="molecule type" value="Genomic_DNA"/>
</dbReference>
<proteinExistence type="predicted"/>
<comment type="caution">
    <text evidence="1">The sequence shown here is derived from an EMBL/GenBank/DDBJ whole genome shotgun (WGS) entry which is preliminary data.</text>
</comment>
<reference evidence="1" key="1">
    <citation type="journal article" date="2014" name="Front. Microbiol.">
        <title>High frequency of phylogenetically diverse reductive dehalogenase-homologous genes in deep subseafloor sedimentary metagenomes.</title>
        <authorList>
            <person name="Kawai M."/>
            <person name="Futagami T."/>
            <person name="Toyoda A."/>
            <person name="Takaki Y."/>
            <person name="Nishi S."/>
            <person name="Hori S."/>
            <person name="Arai W."/>
            <person name="Tsubouchi T."/>
            <person name="Morono Y."/>
            <person name="Uchiyama I."/>
            <person name="Ito T."/>
            <person name="Fujiyama A."/>
            <person name="Inagaki F."/>
            <person name="Takami H."/>
        </authorList>
    </citation>
    <scope>NUCLEOTIDE SEQUENCE</scope>
    <source>
        <strain evidence="1">Expedition CK06-06</strain>
    </source>
</reference>
<dbReference type="PROSITE" id="PS51257">
    <property type="entry name" value="PROKAR_LIPOPROTEIN"/>
    <property type="match status" value="1"/>
</dbReference>
<dbReference type="AlphaFoldDB" id="X1LJ78"/>
<organism evidence="1">
    <name type="scientific">marine sediment metagenome</name>
    <dbReference type="NCBI Taxonomy" id="412755"/>
    <lineage>
        <taxon>unclassified sequences</taxon>
        <taxon>metagenomes</taxon>
        <taxon>ecological metagenomes</taxon>
    </lineage>
</organism>